<accession>A0ABR3GUG8</accession>
<comment type="caution">
    <text evidence="3">The sequence shown here is derived from an EMBL/GenBank/DDBJ whole genome shotgun (WGS) entry which is preliminary data.</text>
</comment>
<protein>
    <submittedName>
        <fullName evidence="3">Increased rDNA silencing protein</fullName>
    </submittedName>
</protein>
<dbReference type="Gene3D" id="1.10.238.10">
    <property type="entry name" value="EF-hand"/>
    <property type="match status" value="1"/>
</dbReference>
<sequence>MTLSPPVNRAQKFSNSSPNAAALRAATLSFGKKLPPSPRQAPNTRNSTSRPSSPARRRNAGDDSLPLAAQQNLSKEQVYSRSPASAQKSPLHSRPSSMVTANLVTVRSGGGSPRKGGEEEESLPVRGTVDARRKLFYGGDAQQDDLPPLPITSTRLPKISPTHSGSPEFQGVDGTSLDDISSLKVLFEKSISRQPSTRSTPPAIHAPKPTWPVASPNNPSLTAAILATQLPSNPAQISRRDSPILKPISASTHRIPTQRNPQNHLDSSNALPELRLPLPHDGLRVSRIGVSPSPSRESMSSKISATSDHNNALLAATLASKPKASSSPQTQPPKPPPPRRAQTGLNAAIVAPNGRVSDFEDDSGGSSTNLNTTKYLKYDTARSSNSSSSSAPPPPRRRRSIGQLSRQSTGDRSSVALTAAVLSVASSRDMSPLPPHSSHNTQQALLLPRHLTGDSARAASLAPSRVASPAPKKPPAPPVPRRGRRKSLPPPSKTGLRETMRKPPKAITKDISPQKRKPHLVKHHPHKHSEGERRRWRHFITESERRRYEGLWAANKGVLLTDANTPPSSVPPRAKSHGPHNFQQQQHVWSSTPNYTEPLADCIDSLIARDIWARSRLSFDHLADVWDLVDREEKGRLSRDEFVVGTWLVDQSLKGRKLPSKVQDEVWQSVRRLGVQIQPVNKA</sequence>
<feature type="region of interest" description="Disordered" evidence="1">
    <location>
        <begin position="191"/>
        <end position="210"/>
    </location>
</feature>
<dbReference type="InterPro" id="IPR011992">
    <property type="entry name" value="EF-hand-dom_pair"/>
</dbReference>
<feature type="compositionally biased region" description="Basic residues" evidence="1">
    <location>
        <begin position="514"/>
        <end position="527"/>
    </location>
</feature>
<feature type="compositionally biased region" description="Low complexity" evidence="1">
    <location>
        <begin position="381"/>
        <end position="390"/>
    </location>
</feature>
<dbReference type="Proteomes" id="UP001447188">
    <property type="component" value="Unassembled WGS sequence"/>
</dbReference>
<reference evidence="3 4" key="1">
    <citation type="submission" date="2024-02" db="EMBL/GenBank/DDBJ databases">
        <title>Discinaceae phylogenomics.</title>
        <authorList>
            <person name="Dirks A.C."/>
            <person name="James T.Y."/>
        </authorList>
    </citation>
    <scope>NUCLEOTIDE SEQUENCE [LARGE SCALE GENOMIC DNA]</scope>
    <source>
        <strain evidence="3 4">ACD0624</strain>
    </source>
</reference>
<evidence type="ECO:0000313" key="3">
    <source>
        <dbReference type="EMBL" id="KAL0639555.1"/>
    </source>
</evidence>
<keyword evidence="4" id="KW-1185">Reference proteome</keyword>
<feature type="domain" description="EH" evidence="2">
    <location>
        <begin position="609"/>
        <end position="673"/>
    </location>
</feature>
<dbReference type="CDD" id="cd00052">
    <property type="entry name" value="EH"/>
    <property type="match status" value="1"/>
</dbReference>
<dbReference type="PROSITE" id="PS50031">
    <property type="entry name" value="EH"/>
    <property type="match status" value="1"/>
</dbReference>
<dbReference type="InterPro" id="IPR000261">
    <property type="entry name" value="EH_dom"/>
</dbReference>
<evidence type="ECO:0000313" key="4">
    <source>
        <dbReference type="Proteomes" id="UP001447188"/>
    </source>
</evidence>
<name>A0ABR3GUG8_9PEZI</name>
<gene>
    <name evidence="3" type="primary">IRS4</name>
    <name evidence="3" type="ORF">Q9L58_001381</name>
</gene>
<feature type="compositionally biased region" description="Polar residues" evidence="1">
    <location>
        <begin position="69"/>
        <end position="105"/>
    </location>
</feature>
<dbReference type="SUPFAM" id="SSF47473">
    <property type="entry name" value="EF-hand"/>
    <property type="match status" value="1"/>
</dbReference>
<evidence type="ECO:0000256" key="1">
    <source>
        <dbReference type="SAM" id="MobiDB-lite"/>
    </source>
</evidence>
<dbReference type="SMART" id="SM00027">
    <property type="entry name" value="EH"/>
    <property type="match status" value="1"/>
</dbReference>
<feature type="region of interest" description="Disordered" evidence="1">
    <location>
        <begin position="252"/>
        <end position="306"/>
    </location>
</feature>
<feature type="compositionally biased region" description="Low complexity" evidence="1">
    <location>
        <begin position="42"/>
        <end position="54"/>
    </location>
</feature>
<feature type="compositionally biased region" description="Polar residues" evidence="1">
    <location>
        <begin position="364"/>
        <end position="374"/>
    </location>
</feature>
<feature type="compositionally biased region" description="Pro residues" evidence="1">
    <location>
        <begin position="471"/>
        <end position="480"/>
    </location>
</feature>
<dbReference type="Pfam" id="PF12763">
    <property type="entry name" value="EH"/>
    <property type="match status" value="1"/>
</dbReference>
<feature type="compositionally biased region" description="Polar residues" evidence="1">
    <location>
        <begin position="1"/>
        <end position="19"/>
    </location>
</feature>
<feature type="compositionally biased region" description="Polar residues" evidence="1">
    <location>
        <begin position="402"/>
        <end position="412"/>
    </location>
</feature>
<organism evidence="3 4">
    <name type="scientific">Discina gigas</name>
    <dbReference type="NCBI Taxonomy" id="1032678"/>
    <lineage>
        <taxon>Eukaryota</taxon>
        <taxon>Fungi</taxon>
        <taxon>Dikarya</taxon>
        <taxon>Ascomycota</taxon>
        <taxon>Pezizomycotina</taxon>
        <taxon>Pezizomycetes</taxon>
        <taxon>Pezizales</taxon>
        <taxon>Discinaceae</taxon>
        <taxon>Discina</taxon>
    </lineage>
</organism>
<feature type="region of interest" description="Disordered" evidence="1">
    <location>
        <begin position="354"/>
        <end position="415"/>
    </location>
</feature>
<feature type="compositionally biased region" description="Low complexity" evidence="1">
    <location>
        <begin position="320"/>
        <end position="329"/>
    </location>
</feature>
<evidence type="ECO:0000259" key="2">
    <source>
        <dbReference type="PROSITE" id="PS50031"/>
    </source>
</evidence>
<feature type="compositionally biased region" description="Polar residues" evidence="1">
    <location>
        <begin position="252"/>
        <end position="270"/>
    </location>
</feature>
<proteinExistence type="predicted"/>
<dbReference type="EMBL" id="JBBBZM010000010">
    <property type="protein sequence ID" value="KAL0639555.1"/>
    <property type="molecule type" value="Genomic_DNA"/>
</dbReference>
<feature type="region of interest" description="Disordered" evidence="1">
    <location>
        <begin position="456"/>
        <end position="532"/>
    </location>
</feature>
<feature type="compositionally biased region" description="Pro residues" evidence="1">
    <location>
        <begin position="330"/>
        <end position="339"/>
    </location>
</feature>
<feature type="region of interest" description="Disordered" evidence="1">
    <location>
        <begin position="320"/>
        <end position="342"/>
    </location>
</feature>
<feature type="compositionally biased region" description="Low complexity" evidence="1">
    <location>
        <begin position="291"/>
        <end position="304"/>
    </location>
</feature>
<feature type="region of interest" description="Disordered" evidence="1">
    <location>
        <begin position="1"/>
        <end position="127"/>
    </location>
</feature>